<sequence>MNSSDTSFPPPANPLSEPPPLPSLPKSETEADGAPAMTPIRETRPASHAAREPISWPDLYPRILRWTGALILAVAALCFLISGWVNGSPLLRTGSFLGFTALLSGAGIFCAYRWREDKGARTFLALATAFLPANFAQLGALTFAQAHGSLGYSVGLRKVFTFAPVGETMLLAALGISLLVLVPVAFTGFSALARSGAKKMTVLFLAGNALLLLPWRDANLVAGLGAALVAGLIVADRLWFSRESSLKTWDGVAMRSLLFAPAVLLVVRNVCMHPLTDGLIALILAAVAALFTLGLPSCTQRRGLGVASQVIGYFIALLAWFFTLQACYPGNLPNEEILLPIVFLPWCLALFGLSFKAEGKGIVTRGLAASVACLSCLLEIALYGEAGYLPSILGLLTALGLLLAAFTLEERTAFLAGALTLVVTLGYHLHLAFSFVQENLWISLAVAGTGIILASSYLERHGGGLRLRAKRLRRQWKRWN</sequence>
<keyword evidence="2" id="KW-0472">Membrane</keyword>
<dbReference type="EMBL" id="JACHVB010000025">
    <property type="protein sequence ID" value="MBC2594553.1"/>
    <property type="molecule type" value="Genomic_DNA"/>
</dbReference>
<feature type="transmembrane region" description="Helical" evidence="2">
    <location>
        <begin position="168"/>
        <end position="193"/>
    </location>
</feature>
<dbReference type="Proteomes" id="UP000546464">
    <property type="component" value="Unassembled WGS sequence"/>
</dbReference>
<evidence type="ECO:0000256" key="2">
    <source>
        <dbReference type="SAM" id="Phobius"/>
    </source>
</evidence>
<organism evidence="3 4">
    <name type="scientific">Ruficoccus amylovorans</name>
    <dbReference type="NCBI Taxonomy" id="1804625"/>
    <lineage>
        <taxon>Bacteria</taxon>
        <taxon>Pseudomonadati</taxon>
        <taxon>Verrucomicrobiota</taxon>
        <taxon>Opitutia</taxon>
        <taxon>Puniceicoccales</taxon>
        <taxon>Cerasicoccaceae</taxon>
        <taxon>Ruficoccus</taxon>
    </lineage>
</organism>
<feature type="transmembrane region" description="Helical" evidence="2">
    <location>
        <begin position="310"/>
        <end position="331"/>
    </location>
</feature>
<feature type="transmembrane region" description="Helical" evidence="2">
    <location>
        <begin position="388"/>
        <end position="406"/>
    </location>
</feature>
<evidence type="ECO:0000256" key="1">
    <source>
        <dbReference type="SAM" id="MobiDB-lite"/>
    </source>
</evidence>
<feature type="region of interest" description="Disordered" evidence="1">
    <location>
        <begin position="1"/>
        <end position="49"/>
    </location>
</feature>
<protein>
    <submittedName>
        <fullName evidence="3">Uncharacterized protein</fullName>
    </submittedName>
</protein>
<feature type="transmembrane region" description="Helical" evidence="2">
    <location>
        <begin position="221"/>
        <end position="240"/>
    </location>
</feature>
<gene>
    <name evidence="3" type="ORF">H5P28_09810</name>
</gene>
<evidence type="ECO:0000313" key="3">
    <source>
        <dbReference type="EMBL" id="MBC2594553.1"/>
    </source>
</evidence>
<keyword evidence="2" id="KW-1133">Transmembrane helix</keyword>
<feature type="transmembrane region" description="Helical" evidence="2">
    <location>
        <begin position="439"/>
        <end position="458"/>
    </location>
</feature>
<reference evidence="3 4" key="1">
    <citation type="submission" date="2020-07" db="EMBL/GenBank/DDBJ databases">
        <authorList>
            <person name="Feng X."/>
        </authorList>
    </citation>
    <scope>NUCLEOTIDE SEQUENCE [LARGE SCALE GENOMIC DNA]</scope>
    <source>
        <strain evidence="3 4">JCM31066</strain>
    </source>
</reference>
<dbReference type="RefSeq" id="WP_185675534.1">
    <property type="nucleotide sequence ID" value="NZ_JACHVB010000025.1"/>
</dbReference>
<comment type="caution">
    <text evidence="3">The sequence shown here is derived from an EMBL/GenBank/DDBJ whole genome shotgun (WGS) entry which is preliminary data.</text>
</comment>
<feature type="transmembrane region" description="Helical" evidence="2">
    <location>
        <begin position="63"/>
        <end position="85"/>
    </location>
</feature>
<feature type="transmembrane region" description="Helical" evidence="2">
    <location>
        <begin position="337"/>
        <end position="355"/>
    </location>
</feature>
<feature type="transmembrane region" description="Helical" evidence="2">
    <location>
        <begin position="413"/>
        <end position="433"/>
    </location>
</feature>
<feature type="transmembrane region" description="Helical" evidence="2">
    <location>
        <begin position="124"/>
        <end position="148"/>
    </location>
</feature>
<feature type="transmembrane region" description="Helical" evidence="2">
    <location>
        <begin position="362"/>
        <end position="382"/>
    </location>
</feature>
<proteinExistence type="predicted"/>
<accession>A0A842HDG4</accession>
<evidence type="ECO:0000313" key="4">
    <source>
        <dbReference type="Proteomes" id="UP000546464"/>
    </source>
</evidence>
<feature type="transmembrane region" description="Helical" evidence="2">
    <location>
        <begin position="91"/>
        <end position="112"/>
    </location>
</feature>
<feature type="compositionally biased region" description="Pro residues" evidence="1">
    <location>
        <begin position="8"/>
        <end position="23"/>
    </location>
</feature>
<keyword evidence="4" id="KW-1185">Reference proteome</keyword>
<dbReference type="AlphaFoldDB" id="A0A842HDG4"/>
<feature type="transmembrane region" description="Helical" evidence="2">
    <location>
        <begin position="279"/>
        <end position="298"/>
    </location>
</feature>
<name>A0A842HDG4_9BACT</name>
<keyword evidence="2" id="KW-0812">Transmembrane</keyword>